<sequence>MESLLTILREEKVGDQGMDVAILQALLKASHNAYPNSQENWNHQLKLAVSWNRPEIAETQIFTEGWTWKPSDLYPSLTQSLIEDKPSFVRLFLERGVSLAEYLTRDTLTSLYNNTEPSSLIHSKLERQVTPKNPKNVYKIELHHVSHVLQDLLGDLLEPLYPEANHKQNLEEVKIEVTTKVETMKPKNEQQLDDPVRDLLIWCIVQNREKMADIFWNLVEKCCSLLT</sequence>
<name>A0ABN9DEW8_9NEOB</name>
<reference evidence="6" key="1">
    <citation type="submission" date="2023-05" db="EMBL/GenBank/DDBJ databases">
        <authorList>
            <person name="Stuckert A."/>
        </authorList>
    </citation>
    <scope>NUCLEOTIDE SEQUENCE</scope>
</reference>
<evidence type="ECO:0000313" key="6">
    <source>
        <dbReference type="EMBL" id="CAI9570022.1"/>
    </source>
</evidence>
<evidence type="ECO:0000256" key="2">
    <source>
        <dbReference type="ARBA" id="ARBA00022692"/>
    </source>
</evidence>
<keyword evidence="3" id="KW-1133">Transmembrane helix</keyword>
<evidence type="ECO:0000259" key="5">
    <source>
        <dbReference type="Pfam" id="PF25508"/>
    </source>
</evidence>
<feature type="domain" description="TRPM-like" evidence="5">
    <location>
        <begin position="60"/>
        <end position="223"/>
    </location>
</feature>
<evidence type="ECO:0000313" key="7">
    <source>
        <dbReference type="Proteomes" id="UP001162483"/>
    </source>
</evidence>
<evidence type="ECO:0000256" key="1">
    <source>
        <dbReference type="ARBA" id="ARBA00004141"/>
    </source>
</evidence>
<dbReference type="InterPro" id="IPR057366">
    <property type="entry name" value="TRPM-like"/>
</dbReference>
<proteinExistence type="predicted"/>
<dbReference type="PANTHER" id="PTHR13800:SF45">
    <property type="entry name" value="TRANSIENT RECEPTOR POTENTIAL CATION CHANNEL SUBFAMILY M MEMBER 2 ISOFORM X1"/>
    <property type="match status" value="1"/>
</dbReference>
<organism evidence="6 7">
    <name type="scientific">Staurois parvus</name>
    <dbReference type="NCBI Taxonomy" id="386267"/>
    <lineage>
        <taxon>Eukaryota</taxon>
        <taxon>Metazoa</taxon>
        <taxon>Chordata</taxon>
        <taxon>Craniata</taxon>
        <taxon>Vertebrata</taxon>
        <taxon>Euteleostomi</taxon>
        <taxon>Amphibia</taxon>
        <taxon>Batrachia</taxon>
        <taxon>Anura</taxon>
        <taxon>Neobatrachia</taxon>
        <taxon>Ranoidea</taxon>
        <taxon>Ranidae</taxon>
        <taxon>Staurois</taxon>
    </lineage>
</organism>
<dbReference type="InterPro" id="IPR050927">
    <property type="entry name" value="TRPM"/>
</dbReference>
<gene>
    <name evidence="6" type="ORF">SPARVUS_LOCUS7027013</name>
</gene>
<evidence type="ECO:0000256" key="3">
    <source>
        <dbReference type="ARBA" id="ARBA00022989"/>
    </source>
</evidence>
<comment type="subcellular location">
    <subcellularLocation>
        <location evidence="1">Membrane</location>
        <topology evidence="1">Multi-pass membrane protein</topology>
    </subcellularLocation>
</comment>
<dbReference type="EMBL" id="CATNWA010014285">
    <property type="protein sequence ID" value="CAI9570022.1"/>
    <property type="molecule type" value="Genomic_DNA"/>
</dbReference>
<keyword evidence="7" id="KW-1185">Reference proteome</keyword>
<keyword evidence="4" id="KW-0472">Membrane</keyword>
<dbReference type="PANTHER" id="PTHR13800">
    <property type="entry name" value="TRANSIENT RECEPTOR POTENTIAL CATION CHANNEL, SUBFAMILY M, MEMBER 6"/>
    <property type="match status" value="1"/>
</dbReference>
<feature type="non-terminal residue" evidence="6">
    <location>
        <position position="227"/>
    </location>
</feature>
<dbReference type="Proteomes" id="UP001162483">
    <property type="component" value="Unassembled WGS sequence"/>
</dbReference>
<protein>
    <recommendedName>
        <fullName evidence="5">TRPM-like domain-containing protein</fullName>
    </recommendedName>
</protein>
<comment type="caution">
    <text evidence="6">The sequence shown here is derived from an EMBL/GenBank/DDBJ whole genome shotgun (WGS) entry which is preliminary data.</text>
</comment>
<evidence type="ECO:0000256" key="4">
    <source>
        <dbReference type="ARBA" id="ARBA00023136"/>
    </source>
</evidence>
<dbReference type="Pfam" id="PF25508">
    <property type="entry name" value="TRPM2"/>
    <property type="match status" value="1"/>
</dbReference>
<accession>A0ABN9DEW8</accession>
<keyword evidence="2" id="KW-0812">Transmembrane</keyword>